<evidence type="ECO:0000313" key="2">
    <source>
        <dbReference type="Proteomes" id="UP000217289"/>
    </source>
</evidence>
<protein>
    <submittedName>
        <fullName evidence="1">Uncharacterized protein</fullName>
    </submittedName>
</protein>
<dbReference type="KEGG" id="mbd:MEBOL_001276"/>
<accession>A0A250I9I2</accession>
<sequence length="49" mass="5532">MPERSFQGQCGTSLYGPVAFLDRLGGRAYFPRPEVDRSGKEWRDGDRLG</sequence>
<dbReference type="EMBL" id="CP022163">
    <property type="protein sequence ID" value="ATB27831.1"/>
    <property type="molecule type" value="Genomic_DNA"/>
</dbReference>
<dbReference type="Proteomes" id="UP000217289">
    <property type="component" value="Chromosome"/>
</dbReference>
<keyword evidence="2" id="KW-1185">Reference proteome</keyword>
<reference evidence="1 2" key="1">
    <citation type="submission" date="2017-06" db="EMBL/GenBank/DDBJ databases">
        <authorList>
            <person name="Kim H.J."/>
            <person name="Triplett B.A."/>
        </authorList>
    </citation>
    <scope>NUCLEOTIDE SEQUENCE [LARGE SCALE GENOMIC DNA]</scope>
    <source>
        <strain evidence="1 2">DSM 14713</strain>
    </source>
</reference>
<dbReference type="AlphaFoldDB" id="A0A250I9I2"/>
<name>A0A250I9I2_9BACT</name>
<gene>
    <name evidence="1" type="ORF">MEBOL_001276</name>
</gene>
<evidence type="ECO:0000313" key="1">
    <source>
        <dbReference type="EMBL" id="ATB27831.1"/>
    </source>
</evidence>
<proteinExistence type="predicted"/>
<organism evidence="1 2">
    <name type="scientific">Melittangium boletus DSM 14713</name>
    <dbReference type="NCBI Taxonomy" id="1294270"/>
    <lineage>
        <taxon>Bacteria</taxon>
        <taxon>Pseudomonadati</taxon>
        <taxon>Myxococcota</taxon>
        <taxon>Myxococcia</taxon>
        <taxon>Myxococcales</taxon>
        <taxon>Cystobacterineae</taxon>
        <taxon>Archangiaceae</taxon>
        <taxon>Melittangium</taxon>
    </lineage>
</organism>